<name>A0A5D2EY07_GOSDA</name>
<protein>
    <submittedName>
        <fullName evidence="1">Uncharacterized protein</fullName>
    </submittedName>
</protein>
<sequence length="62" mass="7217">MQVLLMLQIFKTVWRMLVPRAVKWYFQIFGKVYAELQLVIYGLGLFGIREGLYKGLGACCNE</sequence>
<evidence type="ECO:0000313" key="2">
    <source>
        <dbReference type="Proteomes" id="UP000323506"/>
    </source>
</evidence>
<gene>
    <name evidence="1" type="ORF">ES288_A10G124600v1</name>
</gene>
<dbReference type="Proteomes" id="UP000323506">
    <property type="component" value="Chromosome A10"/>
</dbReference>
<organism evidence="1 2">
    <name type="scientific">Gossypium darwinii</name>
    <name type="common">Darwin's cotton</name>
    <name type="synonym">Gossypium barbadense var. darwinii</name>
    <dbReference type="NCBI Taxonomy" id="34276"/>
    <lineage>
        <taxon>Eukaryota</taxon>
        <taxon>Viridiplantae</taxon>
        <taxon>Streptophyta</taxon>
        <taxon>Embryophyta</taxon>
        <taxon>Tracheophyta</taxon>
        <taxon>Spermatophyta</taxon>
        <taxon>Magnoliopsida</taxon>
        <taxon>eudicotyledons</taxon>
        <taxon>Gunneridae</taxon>
        <taxon>Pentapetalae</taxon>
        <taxon>rosids</taxon>
        <taxon>malvids</taxon>
        <taxon>Malvales</taxon>
        <taxon>Malvaceae</taxon>
        <taxon>Malvoideae</taxon>
        <taxon>Gossypium</taxon>
    </lineage>
</organism>
<reference evidence="1 2" key="1">
    <citation type="submission" date="2019-06" db="EMBL/GenBank/DDBJ databases">
        <title>WGS assembly of Gossypium darwinii.</title>
        <authorList>
            <person name="Chen Z.J."/>
            <person name="Sreedasyam A."/>
            <person name="Ando A."/>
            <person name="Song Q."/>
            <person name="De L."/>
            <person name="Hulse-Kemp A."/>
            <person name="Ding M."/>
            <person name="Ye W."/>
            <person name="Kirkbride R."/>
            <person name="Jenkins J."/>
            <person name="Plott C."/>
            <person name="Lovell J."/>
            <person name="Lin Y.-M."/>
            <person name="Vaughn R."/>
            <person name="Liu B."/>
            <person name="Li W."/>
            <person name="Simpson S."/>
            <person name="Scheffler B."/>
            <person name="Saski C."/>
            <person name="Grover C."/>
            <person name="Hu G."/>
            <person name="Conover J."/>
            <person name="Carlson J."/>
            <person name="Shu S."/>
            <person name="Boston L."/>
            <person name="Williams M."/>
            <person name="Peterson D."/>
            <person name="Mcgee K."/>
            <person name="Jones D."/>
            <person name="Wendel J."/>
            <person name="Stelly D."/>
            <person name="Grimwood J."/>
            <person name="Schmutz J."/>
        </authorList>
    </citation>
    <scope>NUCLEOTIDE SEQUENCE [LARGE SCALE GENOMIC DNA]</scope>
    <source>
        <strain evidence="1">1808015.09</strain>
    </source>
</reference>
<dbReference type="EMBL" id="CM017697">
    <property type="protein sequence ID" value="TYG98533.1"/>
    <property type="molecule type" value="Genomic_DNA"/>
</dbReference>
<accession>A0A5D2EY07</accession>
<dbReference type="AlphaFoldDB" id="A0A5D2EY07"/>
<keyword evidence="2" id="KW-1185">Reference proteome</keyword>
<proteinExistence type="predicted"/>
<evidence type="ECO:0000313" key="1">
    <source>
        <dbReference type="EMBL" id="TYG98533.1"/>
    </source>
</evidence>